<sequence>MIRLIQFIFLLLISSVLIAGTDGTIRGKVTDSEGSILPGANIYLPELGLGAAADMGGNYIILNIPVGNYDVVVQMMGYQKQTMKSVHVLMDQTVWLNFKLPVAAVDGDEVEVIGQRALVEKGSTSKKVTVSKEAIQSLPIRDLSELYTLQSGVVKVESREKGIPDHQERGIEEIHVKGGRSGEIAYMMDGMYLRNPIFGSIGSGTRLNLFAVKEFDWQPGGFNAEYGDAQSAVSNWHTNSGGKKIQYSFKFESSSIGALINDAIGAASEGYDRTTDNYDLLRGYNDYNFGIGGPILGLPKLSFWVSGQYTTNENFSVYEFDDKVFEGNNGLWKDGPTFIRNEEDIDLDALAKNKKNLVYPWDDVAGFRGFGFNKTWDVFAKLTYKLTNKLRFHGTYWQVANHRQTLGLKYLYWDKGQNELFRDTYRYNFEMNHSLTQRTFYTLRASRFIQDQFQGVRWQDNDKDGYPNWFEWRHPAGYKDISDPDNQYVVPYTIGEDGDTIRYTNVDERSGWYHGAEPGLWNWELAEEFNDQNGNGIWDTGESFSDSDNDGVWDGPELIKGLMERDGDYWLEPEMYEDYEPFYDYNSVLLLWQNVPGFNSSPFNMNFFSGAANPYYYMPDGTGVSWDEERTFGGHDNFYADSRAITDEIRFDLTSQITDNWKIRTGFDYKYHKLNFYEVKYPFRGSGALVQTFAEYWQDTGPDGLVIGDPDYTEADPGEGNGRWDKGENYTDANKNGQWDEFREPEELNGYIQNTFEVPWMVINYGIRIDMVHYNTQVWGDTLGNFSPGRPWYYSDLNDNNKWDKGEKADDIAGLAHQKVFLKESEWLYKISPRFGFSHVITDKSTFTFNYGLYYQTPVYQNVYLNTNRLEDPEDLFEEGEGAVGNATMRAQRTQSYQVAFNVQVGQTWSYSIGAWVRDMDQLTRYTLERSGVYQYNIASNGDYGSAKGIDLTLEWRRKFFGSMLQYTFSTAKTNSEYPWASISGQFVDAPSQESIASYDRPHDITYYAYTFLPFGIQAGMTAFYQSGYPYTPIIFKGKDPSEDARHPNSKRGPGYKNVNISFSKYFEFISHRFSLGLNVFNVLDIRNPVDVYAMTGKPDDPGTYYTDFVGLPGSDPSGSGKYANKSSAYYDRPWRLSSPREINFFIRIDFD</sequence>
<keyword evidence="2" id="KW-0813">Transport</keyword>
<keyword evidence="7" id="KW-0998">Cell outer membrane</keyword>
<evidence type="ECO:0000256" key="4">
    <source>
        <dbReference type="ARBA" id="ARBA00022692"/>
    </source>
</evidence>
<keyword evidence="4" id="KW-0812">Transmembrane</keyword>
<evidence type="ECO:0000256" key="8">
    <source>
        <dbReference type="SAM" id="MobiDB-lite"/>
    </source>
</evidence>
<keyword evidence="5" id="KW-0732">Signal</keyword>
<dbReference type="Pfam" id="PF13715">
    <property type="entry name" value="CarbopepD_reg_2"/>
    <property type="match status" value="1"/>
</dbReference>
<evidence type="ECO:0000256" key="2">
    <source>
        <dbReference type="ARBA" id="ARBA00022448"/>
    </source>
</evidence>
<dbReference type="AlphaFoldDB" id="S4W7M4"/>
<accession>S4W7M4</accession>
<evidence type="ECO:0000256" key="5">
    <source>
        <dbReference type="ARBA" id="ARBA00022729"/>
    </source>
</evidence>
<name>S4W7M4_9BACT</name>
<comment type="subcellular location">
    <subcellularLocation>
        <location evidence="1">Cell outer membrane</location>
        <topology evidence="1">Multi-pass membrane protein</topology>
    </subcellularLocation>
</comment>
<keyword evidence="3" id="KW-1134">Transmembrane beta strand</keyword>
<evidence type="ECO:0000256" key="1">
    <source>
        <dbReference type="ARBA" id="ARBA00004571"/>
    </source>
</evidence>
<dbReference type="EMBL" id="KF170419">
    <property type="protein sequence ID" value="AGO87924.1"/>
    <property type="molecule type" value="Genomic_DNA"/>
</dbReference>
<dbReference type="GO" id="GO:0044718">
    <property type="term" value="P:siderophore transmembrane transport"/>
    <property type="evidence" value="ECO:0007669"/>
    <property type="project" value="TreeGrafter"/>
</dbReference>
<dbReference type="Gene3D" id="2.60.40.1120">
    <property type="entry name" value="Carboxypeptidase-like, regulatory domain"/>
    <property type="match status" value="1"/>
</dbReference>
<dbReference type="InterPro" id="IPR037066">
    <property type="entry name" value="Plug_dom_sf"/>
</dbReference>
<dbReference type="Gene3D" id="2.170.130.10">
    <property type="entry name" value="TonB-dependent receptor, plug domain"/>
    <property type="match status" value="1"/>
</dbReference>
<evidence type="ECO:0000256" key="6">
    <source>
        <dbReference type="ARBA" id="ARBA00023136"/>
    </source>
</evidence>
<dbReference type="SUPFAM" id="SSF56935">
    <property type="entry name" value="Porins"/>
    <property type="match status" value="1"/>
</dbReference>
<reference evidence="9" key="1">
    <citation type="journal article" date="2014" name="ISME J.">
        <title>Genomic properties of Marine Group A bacteria indicate a role in the marine sulfur cycle.</title>
        <authorList>
            <person name="Wright J.J."/>
            <person name="Mewis K."/>
            <person name="Hanson N.W."/>
            <person name="Konwar K.M."/>
            <person name="Maas K.R."/>
            <person name="Hallam S.J."/>
        </authorList>
    </citation>
    <scope>NUCLEOTIDE SEQUENCE</scope>
</reference>
<evidence type="ECO:0000256" key="7">
    <source>
        <dbReference type="ARBA" id="ARBA00023237"/>
    </source>
</evidence>
<keyword evidence="6" id="KW-0472">Membrane</keyword>
<evidence type="ECO:0008006" key="10">
    <source>
        <dbReference type="Google" id="ProtNLM"/>
    </source>
</evidence>
<dbReference type="GO" id="GO:0015344">
    <property type="term" value="F:siderophore uptake transmembrane transporter activity"/>
    <property type="evidence" value="ECO:0007669"/>
    <property type="project" value="TreeGrafter"/>
</dbReference>
<dbReference type="Gene3D" id="2.40.170.20">
    <property type="entry name" value="TonB-dependent receptor, beta-barrel domain"/>
    <property type="match status" value="1"/>
</dbReference>
<dbReference type="PANTHER" id="PTHR30069">
    <property type="entry name" value="TONB-DEPENDENT OUTER MEMBRANE RECEPTOR"/>
    <property type="match status" value="1"/>
</dbReference>
<proteinExistence type="predicted"/>
<dbReference type="InterPro" id="IPR036942">
    <property type="entry name" value="Beta-barrel_TonB_sf"/>
</dbReference>
<feature type="region of interest" description="Disordered" evidence="8">
    <location>
        <begin position="715"/>
        <end position="736"/>
    </location>
</feature>
<dbReference type="SUPFAM" id="SSF49464">
    <property type="entry name" value="Carboxypeptidase regulatory domain-like"/>
    <property type="match status" value="1"/>
</dbReference>
<dbReference type="InterPro" id="IPR008969">
    <property type="entry name" value="CarboxyPept-like_regulatory"/>
</dbReference>
<organism evidence="9">
    <name type="scientific">uncultured bacterium FPPU_33B15</name>
    <dbReference type="NCBI Taxonomy" id="1343848"/>
    <lineage>
        <taxon>Bacteria</taxon>
        <taxon>environmental samples</taxon>
    </lineage>
</organism>
<protein>
    <recommendedName>
        <fullName evidence="10">TonB-dependent receptor plug domain-containing protein</fullName>
    </recommendedName>
</protein>
<evidence type="ECO:0000256" key="3">
    <source>
        <dbReference type="ARBA" id="ARBA00022452"/>
    </source>
</evidence>
<evidence type="ECO:0000313" key="9">
    <source>
        <dbReference type="EMBL" id="AGO87924.1"/>
    </source>
</evidence>
<dbReference type="GO" id="GO:0009279">
    <property type="term" value="C:cell outer membrane"/>
    <property type="evidence" value="ECO:0007669"/>
    <property type="project" value="UniProtKB-SubCell"/>
</dbReference>
<dbReference type="InterPro" id="IPR039426">
    <property type="entry name" value="TonB-dep_rcpt-like"/>
</dbReference>
<dbReference type="PANTHER" id="PTHR30069:SF29">
    <property type="entry name" value="HEMOGLOBIN AND HEMOGLOBIN-HAPTOGLOBIN-BINDING PROTEIN 1-RELATED"/>
    <property type="match status" value="1"/>
</dbReference>